<keyword evidence="1" id="KW-0472">Membrane</keyword>
<organism evidence="2 3">
    <name type="scientific">Canis lupus dingo</name>
    <name type="common">dingo</name>
    <dbReference type="NCBI Taxonomy" id="286419"/>
    <lineage>
        <taxon>Eukaryota</taxon>
        <taxon>Metazoa</taxon>
        <taxon>Chordata</taxon>
        <taxon>Craniata</taxon>
        <taxon>Vertebrata</taxon>
        <taxon>Euteleostomi</taxon>
        <taxon>Mammalia</taxon>
        <taxon>Eutheria</taxon>
        <taxon>Laurasiatheria</taxon>
        <taxon>Carnivora</taxon>
        <taxon>Caniformia</taxon>
        <taxon>Canidae</taxon>
        <taxon>Canis</taxon>
    </lineage>
</organism>
<dbReference type="Ensembl" id="ENSCAFT00020025611.1">
    <property type="protein sequence ID" value="ENSCAFP00020022113.1"/>
    <property type="gene ID" value="ENSCAFG00020017477.1"/>
</dbReference>
<keyword evidence="3" id="KW-1185">Reference proteome</keyword>
<evidence type="ECO:0008006" key="4">
    <source>
        <dbReference type="Google" id="ProtNLM"/>
    </source>
</evidence>
<evidence type="ECO:0000313" key="2">
    <source>
        <dbReference type="Ensembl" id="ENSCAFP00020022113.1"/>
    </source>
</evidence>
<evidence type="ECO:0000313" key="3">
    <source>
        <dbReference type="Proteomes" id="UP000694391"/>
    </source>
</evidence>
<reference evidence="2" key="1">
    <citation type="submission" date="2025-05" db="UniProtKB">
        <authorList>
            <consortium name="Ensembl"/>
        </authorList>
    </citation>
    <scope>IDENTIFICATION</scope>
</reference>
<proteinExistence type="predicted"/>
<dbReference type="Proteomes" id="UP000694391">
    <property type="component" value="Unplaced"/>
</dbReference>
<protein>
    <recommendedName>
        <fullName evidence="4">CKLF like MARVEL transmembrane domain containing 3</fullName>
    </recommendedName>
</protein>
<sequence>MQLNDKWQGLCWPMMDFLRCVTAALIYFAISITAVAKYSDAASKAAGVSSPLSPGRGCPAMPPQGHPTPGGAPDALWTLSVWGRVCPCIGPWACTQVSTTAESLSGVSAGPGFGGLLAHQGHSAVSYLPVLGGGCARPSRLFSGSSGAAASLPVPGPRPRDSQLPVMGAMRPVPSHRCSASLPPSCLPLIST</sequence>
<accession>A0A8C0KYE3</accession>
<dbReference type="AlphaFoldDB" id="A0A8C0KYE3"/>
<keyword evidence="1" id="KW-0812">Transmembrane</keyword>
<feature type="transmembrane region" description="Helical" evidence="1">
    <location>
        <begin position="12"/>
        <end position="36"/>
    </location>
</feature>
<dbReference type="Ensembl" id="ENSCAFT00020025612.1">
    <property type="protein sequence ID" value="ENSCAFP00020022114.1"/>
    <property type="gene ID" value="ENSCAFG00020017477.1"/>
</dbReference>
<keyword evidence="1" id="KW-1133">Transmembrane helix</keyword>
<dbReference type="GeneTree" id="ENSGT00940000160432"/>
<name>A0A8C0KYE3_CANLU</name>
<evidence type="ECO:0000256" key="1">
    <source>
        <dbReference type="SAM" id="Phobius"/>
    </source>
</evidence>